<dbReference type="EC" id="3.1.3.-" evidence="4"/>
<dbReference type="Gene3D" id="1.20.120.710">
    <property type="entry name" value="Haloacid dehalogenase hydrolase-like domain"/>
    <property type="match status" value="1"/>
</dbReference>
<dbReference type="SFLD" id="SFLDG01129">
    <property type="entry name" value="C1.5:_HAD__Beta-PGM__Phosphata"/>
    <property type="match status" value="1"/>
</dbReference>
<dbReference type="SUPFAM" id="SSF56784">
    <property type="entry name" value="HAD-like"/>
    <property type="match status" value="1"/>
</dbReference>
<protein>
    <submittedName>
        <fullName evidence="4">HAD family hydrolase</fullName>
        <ecNumber evidence="4">3.1.3.-</ecNumber>
    </submittedName>
</protein>
<dbReference type="PANTHER" id="PTHR46470:SF4">
    <property type="entry name" value="5-AMINO-6-(5-PHOSPHO-D-RIBITYLAMINO)URACIL PHOSPHATASE YIGB"/>
    <property type="match status" value="1"/>
</dbReference>
<comment type="caution">
    <text evidence="4">The sequence shown here is derived from an EMBL/GenBank/DDBJ whole genome shotgun (WGS) entry which is preliminary data.</text>
</comment>
<dbReference type="NCBIfam" id="TIGR01549">
    <property type="entry name" value="HAD-SF-IA-v1"/>
    <property type="match status" value="1"/>
</dbReference>
<evidence type="ECO:0000256" key="1">
    <source>
        <dbReference type="ARBA" id="ARBA00001946"/>
    </source>
</evidence>
<dbReference type="InterPro" id="IPR006439">
    <property type="entry name" value="HAD-SF_hydro_IA"/>
</dbReference>
<keyword evidence="2 4" id="KW-0378">Hydrolase</keyword>
<gene>
    <name evidence="4" type="ORF">QIS99_28895</name>
</gene>
<dbReference type="Pfam" id="PF00702">
    <property type="entry name" value="Hydrolase"/>
    <property type="match status" value="1"/>
</dbReference>
<accession>A0ABT6S0G4</accession>
<evidence type="ECO:0000256" key="3">
    <source>
        <dbReference type="ARBA" id="ARBA00022842"/>
    </source>
</evidence>
<proteinExistence type="predicted"/>
<dbReference type="InterPro" id="IPR036412">
    <property type="entry name" value="HAD-like_sf"/>
</dbReference>
<keyword evidence="5" id="KW-1185">Reference proteome</keyword>
<dbReference type="Gene3D" id="3.40.50.1000">
    <property type="entry name" value="HAD superfamily/HAD-like"/>
    <property type="match status" value="1"/>
</dbReference>
<sequence length="214" mass="22856">MLALFDLDNTLIDRQGGLDAWAADFARSRGLPETAAALVRTRLRDRAYPDDFVYLREALGLHDDAAELWREYIDGVARSAHCFPGVRQSLSALRAEGWTLGIATNGAVDIQRAKLDASGLAPLFDAVTISAGVGARKPERALFDAAATACGIPLSAGGWMVGDNPDTDIAGARAAGLQTVWVAGEREWTDGPHRPDIVVSSGAEAIEALRRWTS</sequence>
<name>A0ABT6S0G4_9ACTN</name>
<evidence type="ECO:0000313" key="5">
    <source>
        <dbReference type="Proteomes" id="UP001224661"/>
    </source>
</evidence>
<dbReference type="GO" id="GO:0016787">
    <property type="term" value="F:hydrolase activity"/>
    <property type="evidence" value="ECO:0007669"/>
    <property type="project" value="UniProtKB-KW"/>
</dbReference>
<evidence type="ECO:0000313" key="4">
    <source>
        <dbReference type="EMBL" id="MDI3390179.1"/>
    </source>
</evidence>
<dbReference type="SFLD" id="SFLDS00003">
    <property type="entry name" value="Haloacid_Dehalogenase"/>
    <property type="match status" value="1"/>
</dbReference>
<dbReference type="InterPro" id="IPR023214">
    <property type="entry name" value="HAD_sf"/>
</dbReference>
<dbReference type="InterPro" id="IPR051400">
    <property type="entry name" value="HAD-like_hydrolase"/>
</dbReference>
<keyword evidence="3" id="KW-0460">Magnesium</keyword>
<dbReference type="Proteomes" id="UP001224661">
    <property type="component" value="Unassembled WGS sequence"/>
</dbReference>
<evidence type="ECO:0000256" key="2">
    <source>
        <dbReference type="ARBA" id="ARBA00022801"/>
    </source>
</evidence>
<dbReference type="EMBL" id="JASCIR010000041">
    <property type="protein sequence ID" value="MDI3390179.1"/>
    <property type="molecule type" value="Genomic_DNA"/>
</dbReference>
<reference evidence="4 5" key="1">
    <citation type="submission" date="2023-05" db="EMBL/GenBank/DDBJ databases">
        <title>Draft genome sequence of Streptomyces sp. B-S-A8 isolated from a cave soil in Thailand.</title>
        <authorList>
            <person name="Chamroensaksri N."/>
            <person name="Muangham S."/>
        </authorList>
    </citation>
    <scope>NUCLEOTIDE SEQUENCE [LARGE SCALE GENOMIC DNA]</scope>
    <source>
        <strain evidence="4 5">B-S-A8</strain>
    </source>
</reference>
<organism evidence="4 5">
    <name type="scientific">Streptomyces solicavernae</name>
    <dbReference type="NCBI Taxonomy" id="3043614"/>
    <lineage>
        <taxon>Bacteria</taxon>
        <taxon>Bacillati</taxon>
        <taxon>Actinomycetota</taxon>
        <taxon>Actinomycetes</taxon>
        <taxon>Kitasatosporales</taxon>
        <taxon>Streptomycetaceae</taxon>
        <taxon>Streptomyces</taxon>
    </lineage>
</organism>
<dbReference type="PANTHER" id="PTHR46470">
    <property type="entry name" value="N-ACYLNEURAMINATE-9-PHOSPHATASE"/>
    <property type="match status" value="1"/>
</dbReference>
<dbReference type="RefSeq" id="WP_282516658.1">
    <property type="nucleotide sequence ID" value="NZ_JASCIR010000041.1"/>
</dbReference>
<comment type="cofactor">
    <cofactor evidence="1">
        <name>Mg(2+)</name>
        <dbReference type="ChEBI" id="CHEBI:18420"/>
    </cofactor>
</comment>